<protein>
    <submittedName>
        <fullName evidence="1">Uncharacterized protein</fullName>
    </submittedName>
</protein>
<reference evidence="1 2" key="1">
    <citation type="submission" date="2018-08" db="EMBL/GenBank/DDBJ databases">
        <title>Genomic Encyclopedia of Archaeal and Bacterial Type Strains, Phase II (KMG-II): from individual species to whole genera.</title>
        <authorList>
            <person name="Goeker M."/>
        </authorList>
    </citation>
    <scope>NUCLEOTIDE SEQUENCE [LARGE SCALE GENOMIC DNA]</scope>
    <source>
        <strain evidence="1 2">ATCC 27112</strain>
    </source>
</reference>
<evidence type="ECO:0000313" key="2">
    <source>
        <dbReference type="Proteomes" id="UP000266506"/>
    </source>
</evidence>
<comment type="caution">
    <text evidence="1">The sequence shown here is derived from an EMBL/GenBank/DDBJ whole genome shotgun (WGS) entry which is preliminary data.</text>
</comment>
<proteinExistence type="predicted"/>
<sequence length="41" mass="4438">MKKYEKPMIKEDELELVDVIAVSNGGAGTDGLVISADDLWS</sequence>
<dbReference type="AlphaFoldDB" id="A0A397S0J8"/>
<accession>A0A397S0J8</accession>
<keyword evidence="2" id="KW-1185">Reference proteome</keyword>
<name>A0A397S0J8_9MOLU</name>
<dbReference type="Proteomes" id="UP000266506">
    <property type="component" value="Unassembled WGS sequence"/>
</dbReference>
<evidence type="ECO:0000313" key="1">
    <source>
        <dbReference type="EMBL" id="RIA78316.1"/>
    </source>
</evidence>
<gene>
    <name evidence="1" type="ORF">EI71_00267</name>
</gene>
<dbReference type="EMBL" id="QXEV01000002">
    <property type="protein sequence ID" value="RIA78316.1"/>
    <property type="molecule type" value="Genomic_DNA"/>
</dbReference>
<organism evidence="1 2">
    <name type="scientific">Anaeroplasma bactoclasticum</name>
    <dbReference type="NCBI Taxonomy" id="2088"/>
    <lineage>
        <taxon>Bacteria</taxon>
        <taxon>Bacillati</taxon>
        <taxon>Mycoplasmatota</taxon>
        <taxon>Mollicutes</taxon>
        <taxon>Anaeroplasmatales</taxon>
        <taxon>Anaeroplasmataceae</taxon>
        <taxon>Anaeroplasma</taxon>
    </lineage>
</organism>
<dbReference type="InParanoid" id="A0A397S0J8"/>